<reference evidence="1" key="1">
    <citation type="submission" date="2020-08" db="EMBL/GenBank/DDBJ databases">
        <title>Genome public.</title>
        <authorList>
            <person name="Liu C."/>
            <person name="Sun Q."/>
        </authorList>
    </citation>
    <scope>NUCLEOTIDE SEQUENCE</scope>
    <source>
        <strain evidence="1">NSJ-33</strain>
    </source>
</reference>
<dbReference type="RefSeq" id="WP_249294550.1">
    <property type="nucleotide sequence ID" value="NZ_JACRSV010000001.1"/>
</dbReference>
<dbReference type="AlphaFoldDB" id="A0A926E4M8"/>
<evidence type="ECO:0000313" key="2">
    <source>
        <dbReference type="Proteomes" id="UP000610760"/>
    </source>
</evidence>
<sequence>MATNTTNYGLKKPATSDFYNIADFNGNADIVDAQLKANANAAQNALEIGMGAASRTGNMEPKVTFTLTCTKSGKVYTLGNPDKNVSLPVSGLASCLFKVPANADYAAGDSFKMDNTTYAVATSDGEELPDKAFVSGAVVPAVLDQTSKTINFKQAGRKLTLSAESYIMVACYTEDGTFTAPMTGKYRVTCIAKGGAGSGAQRAGTGIYQQYGVNGAGGGAGGAGQITVTLKKGTSTAITANAGASFGSLLSATAGSAGTVQGSGNDYEAVPGTAGSCAGTGSTTFSATAATAGTNQVIIDTGTAQGGSGGAYAASGSRFLSREGGKGGDVTSFMGGRTSVKPSPSGAFPYGTGGGGGAYRCYSAVLGGSTSISYLPEYGSGAPGGQAAVIVELLLD</sequence>
<accession>A0A926E4M8</accession>
<keyword evidence="2" id="KW-1185">Reference proteome</keyword>
<comment type="caution">
    <text evidence="1">The sequence shown here is derived from an EMBL/GenBank/DDBJ whole genome shotgun (WGS) entry which is preliminary data.</text>
</comment>
<protein>
    <submittedName>
        <fullName evidence="1">Uncharacterized protein</fullName>
    </submittedName>
</protein>
<dbReference type="Proteomes" id="UP000610760">
    <property type="component" value="Unassembled WGS sequence"/>
</dbReference>
<evidence type="ECO:0000313" key="1">
    <source>
        <dbReference type="EMBL" id="MBC8559658.1"/>
    </source>
</evidence>
<name>A0A926E4M8_9FIRM</name>
<organism evidence="1 2">
    <name type="scientific">Fumia xinanensis</name>
    <dbReference type="NCBI Taxonomy" id="2763659"/>
    <lineage>
        <taxon>Bacteria</taxon>
        <taxon>Bacillati</taxon>
        <taxon>Bacillota</taxon>
        <taxon>Clostridia</taxon>
        <taxon>Eubacteriales</taxon>
        <taxon>Oscillospiraceae</taxon>
        <taxon>Fumia</taxon>
    </lineage>
</organism>
<proteinExistence type="predicted"/>
<dbReference type="EMBL" id="JACRSV010000001">
    <property type="protein sequence ID" value="MBC8559658.1"/>
    <property type="molecule type" value="Genomic_DNA"/>
</dbReference>
<gene>
    <name evidence="1" type="ORF">H8710_06170</name>
</gene>